<keyword evidence="1" id="KW-1133">Transmembrane helix</keyword>
<feature type="transmembrane region" description="Helical" evidence="1">
    <location>
        <begin position="148"/>
        <end position="171"/>
    </location>
</feature>
<dbReference type="eggNOG" id="ENOG502T941">
    <property type="taxonomic scope" value="Eukaryota"/>
</dbReference>
<reference evidence="2 3" key="1">
    <citation type="journal article" date="2007" name="Nature">
        <title>Evolution of genes and genomes on the Drosophila phylogeny.</title>
        <authorList>
            <consortium name="Drosophila 12 Genomes Consortium"/>
            <person name="Clark A.G."/>
            <person name="Eisen M.B."/>
            <person name="Smith D.R."/>
            <person name="Bergman C.M."/>
            <person name="Oliver B."/>
            <person name="Markow T.A."/>
            <person name="Kaufman T.C."/>
            <person name="Kellis M."/>
            <person name="Gelbart W."/>
            <person name="Iyer V.N."/>
            <person name="Pollard D.A."/>
            <person name="Sackton T.B."/>
            <person name="Larracuente A.M."/>
            <person name="Singh N.D."/>
            <person name="Abad J.P."/>
            <person name="Abt D.N."/>
            <person name="Adryan B."/>
            <person name="Aguade M."/>
            <person name="Akashi H."/>
            <person name="Anderson W.W."/>
            <person name="Aquadro C.F."/>
            <person name="Ardell D.H."/>
            <person name="Arguello R."/>
            <person name="Artieri C.G."/>
            <person name="Barbash D.A."/>
            <person name="Barker D."/>
            <person name="Barsanti P."/>
            <person name="Batterham P."/>
            <person name="Batzoglou S."/>
            <person name="Begun D."/>
            <person name="Bhutkar A."/>
            <person name="Blanco E."/>
            <person name="Bosak S.A."/>
            <person name="Bradley R.K."/>
            <person name="Brand A.D."/>
            <person name="Brent M.R."/>
            <person name="Brooks A.N."/>
            <person name="Brown R.H."/>
            <person name="Butlin R.K."/>
            <person name="Caggese C."/>
            <person name="Calvi B.R."/>
            <person name="Bernardo de Carvalho A."/>
            <person name="Caspi A."/>
            <person name="Castrezana S."/>
            <person name="Celniker S.E."/>
            <person name="Chang J.L."/>
            <person name="Chapple C."/>
            <person name="Chatterji S."/>
            <person name="Chinwalla A."/>
            <person name="Civetta A."/>
            <person name="Clifton S.W."/>
            <person name="Comeron J.M."/>
            <person name="Costello J.C."/>
            <person name="Coyne J.A."/>
            <person name="Daub J."/>
            <person name="David R.G."/>
            <person name="Delcher A.L."/>
            <person name="Delehaunty K."/>
            <person name="Do C.B."/>
            <person name="Ebling H."/>
            <person name="Edwards K."/>
            <person name="Eickbush T."/>
            <person name="Evans J.D."/>
            <person name="Filipski A."/>
            <person name="Findeiss S."/>
            <person name="Freyhult E."/>
            <person name="Fulton L."/>
            <person name="Fulton R."/>
            <person name="Garcia A.C."/>
            <person name="Gardiner A."/>
            <person name="Garfield D.A."/>
            <person name="Garvin B.E."/>
            <person name="Gibson G."/>
            <person name="Gilbert D."/>
            <person name="Gnerre S."/>
            <person name="Godfrey J."/>
            <person name="Good R."/>
            <person name="Gotea V."/>
            <person name="Gravely B."/>
            <person name="Greenberg A.J."/>
            <person name="Griffiths-Jones S."/>
            <person name="Gross S."/>
            <person name="Guigo R."/>
            <person name="Gustafson E.A."/>
            <person name="Haerty W."/>
            <person name="Hahn M.W."/>
            <person name="Halligan D.L."/>
            <person name="Halpern A.L."/>
            <person name="Halter G.M."/>
            <person name="Han M.V."/>
            <person name="Heger A."/>
            <person name="Hillier L."/>
            <person name="Hinrichs A.S."/>
            <person name="Holmes I."/>
            <person name="Hoskins R.A."/>
            <person name="Hubisz M.J."/>
            <person name="Hultmark D."/>
            <person name="Huntley M.A."/>
            <person name="Jaffe D.B."/>
            <person name="Jagadeeshan S."/>
            <person name="Jeck W.R."/>
            <person name="Johnson J."/>
            <person name="Jones C.D."/>
            <person name="Jordan W.C."/>
            <person name="Karpen G.H."/>
            <person name="Kataoka E."/>
            <person name="Keightley P.D."/>
            <person name="Kheradpour P."/>
            <person name="Kirkness E.F."/>
            <person name="Koerich L.B."/>
            <person name="Kristiansen K."/>
            <person name="Kudrna D."/>
            <person name="Kulathinal R.J."/>
            <person name="Kumar S."/>
            <person name="Kwok R."/>
            <person name="Lander E."/>
            <person name="Langley C.H."/>
            <person name="Lapoint R."/>
            <person name="Lazzaro B.P."/>
            <person name="Lee S.J."/>
            <person name="Levesque L."/>
            <person name="Li R."/>
            <person name="Lin C.F."/>
            <person name="Lin M.F."/>
            <person name="Lindblad-Toh K."/>
            <person name="Llopart A."/>
            <person name="Long M."/>
            <person name="Low L."/>
            <person name="Lozovsky E."/>
            <person name="Lu J."/>
            <person name="Luo M."/>
            <person name="Machado C.A."/>
            <person name="Makalowski W."/>
            <person name="Marzo M."/>
            <person name="Matsuda M."/>
            <person name="Matzkin L."/>
            <person name="McAllister B."/>
            <person name="McBride C.S."/>
            <person name="McKernan B."/>
            <person name="McKernan K."/>
            <person name="Mendez-Lago M."/>
            <person name="Minx P."/>
            <person name="Mollenhauer M.U."/>
            <person name="Montooth K."/>
            <person name="Mount S.M."/>
            <person name="Mu X."/>
            <person name="Myers E."/>
            <person name="Negre B."/>
            <person name="Newfeld S."/>
            <person name="Nielsen R."/>
            <person name="Noor M.A."/>
            <person name="O'Grady P."/>
            <person name="Pachter L."/>
            <person name="Papaceit M."/>
            <person name="Parisi M.J."/>
            <person name="Parisi M."/>
            <person name="Parts L."/>
            <person name="Pedersen J.S."/>
            <person name="Pesole G."/>
            <person name="Phillippy A.M."/>
            <person name="Ponting C.P."/>
            <person name="Pop M."/>
            <person name="Porcelli D."/>
            <person name="Powell J.R."/>
            <person name="Prohaska S."/>
            <person name="Pruitt K."/>
            <person name="Puig M."/>
            <person name="Quesneville H."/>
            <person name="Ram K.R."/>
            <person name="Rand D."/>
            <person name="Rasmussen M.D."/>
            <person name="Reed L.K."/>
            <person name="Reenan R."/>
            <person name="Reily A."/>
            <person name="Remington K.A."/>
            <person name="Rieger T.T."/>
            <person name="Ritchie M.G."/>
            <person name="Robin C."/>
            <person name="Rogers Y.H."/>
            <person name="Rohde C."/>
            <person name="Rozas J."/>
            <person name="Rubenfield M.J."/>
            <person name="Ruiz A."/>
            <person name="Russo S."/>
            <person name="Salzberg S.L."/>
            <person name="Sanchez-Gracia A."/>
            <person name="Saranga D.J."/>
            <person name="Sato H."/>
            <person name="Schaeffer S.W."/>
            <person name="Schatz M.C."/>
            <person name="Schlenke T."/>
            <person name="Schwartz R."/>
            <person name="Segarra C."/>
            <person name="Singh R.S."/>
            <person name="Sirot L."/>
            <person name="Sirota M."/>
            <person name="Sisneros N.B."/>
            <person name="Smith C.D."/>
            <person name="Smith T.F."/>
            <person name="Spieth J."/>
            <person name="Stage D.E."/>
            <person name="Stark A."/>
            <person name="Stephan W."/>
            <person name="Strausberg R.L."/>
            <person name="Strempel S."/>
            <person name="Sturgill D."/>
            <person name="Sutton G."/>
            <person name="Sutton G.G."/>
            <person name="Tao W."/>
            <person name="Teichmann S."/>
            <person name="Tobari Y.N."/>
            <person name="Tomimura Y."/>
            <person name="Tsolas J.M."/>
            <person name="Valente V.L."/>
            <person name="Venter E."/>
            <person name="Venter J.C."/>
            <person name="Vicario S."/>
            <person name="Vieira F.G."/>
            <person name="Vilella A.J."/>
            <person name="Villasante A."/>
            <person name="Walenz B."/>
            <person name="Wang J."/>
            <person name="Wasserman M."/>
            <person name="Watts T."/>
            <person name="Wilson D."/>
            <person name="Wilson R.K."/>
            <person name="Wing R.A."/>
            <person name="Wolfner M.F."/>
            <person name="Wong A."/>
            <person name="Wong G.K."/>
            <person name="Wu C.I."/>
            <person name="Wu G."/>
            <person name="Yamamoto D."/>
            <person name="Yang H.P."/>
            <person name="Yang S.P."/>
            <person name="Yorke J.A."/>
            <person name="Yoshida K."/>
            <person name="Zdobnov E."/>
            <person name="Zhang P."/>
            <person name="Zhang Y."/>
            <person name="Zimin A.V."/>
            <person name="Baldwin J."/>
            <person name="Abdouelleil A."/>
            <person name="Abdulkadir J."/>
            <person name="Abebe A."/>
            <person name="Abera B."/>
            <person name="Abreu J."/>
            <person name="Acer S.C."/>
            <person name="Aftuck L."/>
            <person name="Alexander A."/>
            <person name="An P."/>
            <person name="Anderson E."/>
            <person name="Anderson S."/>
            <person name="Arachi H."/>
            <person name="Azer M."/>
            <person name="Bachantsang P."/>
            <person name="Barry A."/>
            <person name="Bayul T."/>
            <person name="Berlin A."/>
            <person name="Bessette D."/>
            <person name="Bloom T."/>
            <person name="Blye J."/>
            <person name="Boguslavskiy L."/>
            <person name="Bonnet C."/>
            <person name="Boukhgalter B."/>
            <person name="Bourzgui I."/>
            <person name="Brown A."/>
            <person name="Cahill P."/>
            <person name="Channer S."/>
            <person name="Cheshatsang Y."/>
            <person name="Chuda L."/>
            <person name="Citroen M."/>
            <person name="Collymore A."/>
            <person name="Cooke P."/>
            <person name="Costello M."/>
            <person name="D'Aco K."/>
            <person name="Daza R."/>
            <person name="De Haan G."/>
            <person name="DeGray S."/>
            <person name="DeMaso C."/>
            <person name="Dhargay N."/>
            <person name="Dooley K."/>
            <person name="Dooley E."/>
            <person name="Doricent M."/>
            <person name="Dorje P."/>
            <person name="Dorjee K."/>
            <person name="Dupes A."/>
            <person name="Elong R."/>
            <person name="Falk J."/>
            <person name="Farina A."/>
            <person name="Faro S."/>
            <person name="Ferguson D."/>
            <person name="Fisher S."/>
            <person name="Foley C.D."/>
            <person name="Franke A."/>
            <person name="Friedrich D."/>
            <person name="Gadbois L."/>
            <person name="Gearin G."/>
            <person name="Gearin C.R."/>
            <person name="Giannoukos G."/>
            <person name="Goode T."/>
            <person name="Graham J."/>
            <person name="Grandbois E."/>
            <person name="Grewal S."/>
            <person name="Gyaltsen K."/>
            <person name="Hafez N."/>
            <person name="Hagos B."/>
            <person name="Hall J."/>
            <person name="Henson C."/>
            <person name="Hollinger A."/>
            <person name="Honan T."/>
            <person name="Huard M.D."/>
            <person name="Hughes L."/>
            <person name="Hurhula B."/>
            <person name="Husby M.E."/>
            <person name="Kamat A."/>
            <person name="Kanga B."/>
            <person name="Kashin S."/>
            <person name="Khazanovich D."/>
            <person name="Kisner P."/>
            <person name="Lance K."/>
            <person name="Lara M."/>
            <person name="Lee W."/>
            <person name="Lennon N."/>
            <person name="Letendre F."/>
            <person name="LeVine R."/>
            <person name="Lipovsky A."/>
            <person name="Liu X."/>
            <person name="Liu J."/>
            <person name="Liu S."/>
            <person name="Lokyitsang T."/>
            <person name="Lokyitsang Y."/>
            <person name="Lubonja R."/>
            <person name="Lui A."/>
            <person name="MacDonald P."/>
            <person name="Magnisalis V."/>
            <person name="Maru K."/>
            <person name="Matthews C."/>
            <person name="McCusker W."/>
            <person name="McDonough S."/>
            <person name="Mehta T."/>
            <person name="Meldrim J."/>
            <person name="Meneus L."/>
            <person name="Mihai O."/>
            <person name="Mihalev A."/>
            <person name="Mihova T."/>
            <person name="Mittelman R."/>
            <person name="Mlenga V."/>
            <person name="Montmayeur A."/>
            <person name="Mulrain L."/>
            <person name="Navidi A."/>
            <person name="Naylor J."/>
            <person name="Negash T."/>
            <person name="Nguyen T."/>
            <person name="Nguyen N."/>
            <person name="Nicol R."/>
            <person name="Norbu C."/>
            <person name="Norbu N."/>
            <person name="Novod N."/>
            <person name="O'Neill B."/>
            <person name="Osman S."/>
            <person name="Markiewicz E."/>
            <person name="Oyono O.L."/>
            <person name="Patti C."/>
            <person name="Phunkhang P."/>
            <person name="Pierre F."/>
            <person name="Priest M."/>
            <person name="Raghuraman S."/>
            <person name="Rege F."/>
            <person name="Reyes R."/>
            <person name="Rise C."/>
            <person name="Rogov P."/>
            <person name="Ross K."/>
            <person name="Ryan E."/>
            <person name="Settipalli S."/>
            <person name="Shea T."/>
            <person name="Sherpa N."/>
            <person name="Shi L."/>
            <person name="Shih D."/>
            <person name="Sparrow T."/>
            <person name="Spaulding J."/>
            <person name="Stalker J."/>
            <person name="Stange-Thomann N."/>
            <person name="Stavropoulos S."/>
            <person name="Stone C."/>
            <person name="Strader C."/>
            <person name="Tesfaye S."/>
            <person name="Thomson T."/>
            <person name="Thoulutsang Y."/>
            <person name="Thoulutsang D."/>
            <person name="Topham K."/>
            <person name="Topping I."/>
            <person name="Tsamla T."/>
            <person name="Vassiliev H."/>
            <person name="Vo A."/>
            <person name="Wangchuk T."/>
            <person name="Wangdi T."/>
            <person name="Weiand M."/>
            <person name="Wilkinson J."/>
            <person name="Wilson A."/>
            <person name="Yadav S."/>
            <person name="Young G."/>
            <person name="Yu Q."/>
            <person name="Zembek L."/>
            <person name="Zhong D."/>
            <person name="Zimmer A."/>
            <person name="Zwirko Z."/>
            <person name="Jaffe D.B."/>
            <person name="Alvarez P."/>
            <person name="Brockman W."/>
            <person name="Butler J."/>
            <person name="Chin C."/>
            <person name="Gnerre S."/>
            <person name="Grabherr M."/>
            <person name="Kleber M."/>
            <person name="Mauceli E."/>
            <person name="MacCallum I."/>
        </authorList>
    </citation>
    <scope>NUCLEOTIDE SEQUENCE [LARGE SCALE GENOMIC DNA]</scope>
    <source>
        <strain evidence="3">Tai18E2 / Tucson 14021-0261.01</strain>
    </source>
</reference>
<feature type="transmembrane region" description="Helical" evidence="1">
    <location>
        <begin position="31"/>
        <end position="52"/>
    </location>
</feature>
<proteinExistence type="predicted"/>
<feature type="transmembrane region" description="Helical" evidence="1">
    <location>
        <begin position="178"/>
        <end position="199"/>
    </location>
</feature>
<evidence type="ECO:0000313" key="3">
    <source>
        <dbReference type="Proteomes" id="UP000002282"/>
    </source>
</evidence>
<dbReference type="AlphaFoldDB" id="B4NXI7"/>
<dbReference type="Proteomes" id="UP000002282">
    <property type="component" value="Chromosome 2L"/>
</dbReference>
<accession>B4NXI7</accession>
<dbReference type="KEGG" id="dya:Dyak_GE18800"/>
<evidence type="ECO:0000313" key="2">
    <source>
        <dbReference type="EMBL" id="EDW88578.1"/>
    </source>
</evidence>
<dbReference type="EMBL" id="CM000157">
    <property type="protein sequence ID" value="EDW88578.1"/>
    <property type="molecule type" value="Genomic_DNA"/>
</dbReference>
<dbReference type="HOGENOM" id="CLU_075158_0_0_1"/>
<evidence type="ECO:0000256" key="1">
    <source>
        <dbReference type="SAM" id="Phobius"/>
    </source>
</evidence>
<feature type="transmembrane region" description="Helical" evidence="1">
    <location>
        <begin position="119"/>
        <end position="142"/>
    </location>
</feature>
<dbReference type="OMA" id="SEERYGW"/>
<sequence>MLSVTGTNFRISAPEVYGEPPDESISHAAKIYGLSAILAAIALTQWLIIGSTELLTHNRSEERYGWWLLCTFFAVATLSWTKFGRKVPFNYIIIGAIVESSTIYIAMEQRHNENRLVNFYAGIVVVALMLVSIFWGAYFPMFVVPGDLLLSCLVVIANIMMIIFFINVLFINYQGIYYAVRNTFALVAICMVMYTATIIHDRQFDVPKNEYLFLSVLQFFSYMILHERILAISFTSTKKTGC</sequence>
<gene>
    <name evidence="2" type="primary">Dyak\GE18800</name>
    <name evidence="2" type="synonym">dyak_GLEANR_2584</name>
    <name evidence="2" type="synonym">GE18800</name>
    <name evidence="2" type="ORF">Dyak_GE18800</name>
</gene>
<reference evidence="2 3" key="2">
    <citation type="journal article" date="2007" name="PLoS Biol.">
        <title>Principles of genome evolution in the Drosophila melanogaster species group.</title>
        <authorList>
            <person name="Ranz J.M."/>
            <person name="Maurin D."/>
            <person name="Chan Y.S."/>
            <person name="von Grotthuss M."/>
            <person name="Hillier L.W."/>
            <person name="Roote J."/>
            <person name="Ashburner M."/>
            <person name="Bergman C.M."/>
        </authorList>
    </citation>
    <scope>NUCLEOTIDE SEQUENCE [LARGE SCALE GENOMIC DNA]</scope>
    <source>
        <strain evidence="3">Tai18E2 / Tucson 14021-0261.01</strain>
    </source>
</reference>
<dbReference type="PhylomeDB" id="B4NXI7"/>
<keyword evidence="1" id="KW-0472">Membrane</keyword>
<organism evidence="2 3">
    <name type="scientific">Drosophila yakuba</name>
    <name type="common">Fruit fly</name>
    <dbReference type="NCBI Taxonomy" id="7245"/>
    <lineage>
        <taxon>Eukaryota</taxon>
        <taxon>Metazoa</taxon>
        <taxon>Ecdysozoa</taxon>
        <taxon>Arthropoda</taxon>
        <taxon>Hexapoda</taxon>
        <taxon>Insecta</taxon>
        <taxon>Pterygota</taxon>
        <taxon>Neoptera</taxon>
        <taxon>Endopterygota</taxon>
        <taxon>Diptera</taxon>
        <taxon>Brachycera</taxon>
        <taxon>Muscomorpha</taxon>
        <taxon>Ephydroidea</taxon>
        <taxon>Drosophilidae</taxon>
        <taxon>Drosophila</taxon>
        <taxon>Sophophora</taxon>
    </lineage>
</organism>
<dbReference type="OrthoDB" id="7881833at2759"/>
<name>B4NXI7_DROYA</name>
<feature type="transmembrane region" description="Helical" evidence="1">
    <location>
        <begin position="211"/>
        <end position="230"/>
    </location>
</feature>
<keyword evidence="3" id="KW-1185">Reference proteome</keyword>
<feature type="transmembrane region" description="Helical" evidence="1">
    <location>
        <begin position="64"/>
        <end position="83"/>
    </location>
</feature>
<protein>
    <submittedName>
        <fullName evidence="2">Uncharacterized protein</fullName>
    </submittedName>
</protein>
<keyword evidence="1" id="KW-0812">Transmembrane</keyword>